<sequence length="340" mass="38223">MPPPATVLEDQVGMDSMESGPDGDGLPPTVVKFRGKEFNVDKWLDQVSLCRYLPEDEMRTLCTILTAKISMYPNIAAVASPATIVGDIHGQFYDLMVLFEKGGSPADSTYVFMGDYVDRGYYSLESLTYLFLMMLKFPGKVVLLRGNHETRRVSHQYGFYEDCHKKYCHSAVWKACCEVFDALPIAALIDEKIFCVHGGLSPNLPTLDSVMCLQRNIEVPANGPLCDLVWSDPEDSVSQWCMNPRGAGWVFGRDVAEQFVRKNNLTLICRSHQLVQEGFKYIFGNFLCNVWSAPNYCYRCGNVASILKIAPDGTRDVVIFSAVENDDRRIPERNAAPYFL</sequence>
<proteinExistence type="predicted"/>
<evidence type="ECO:0000313" key="2">
    <source>
        <dbReference type="WBParaSite" id="ES5_v2.g11480.t1"/>
    </source>
</evidence>
<name>A0AC34F3B7_9BILA</name>
<accession>A0AC34F3B7</accession>
<organism evidence="1 2">
    <name type="scientific">Panagrolaimus sp. ES5</name>
    <dbReference type="NCBI Taxonomy" id="591445"/>
    <lineage>
        <taxon>Eukaryota</taxon>
        <taxon>Metazoa</taxon>
        <taxon>Ecdysozoa</taxon>
        <taxon>Nematoda</taxon>
        <taxon>Chromadorea</taxon>
        <taxon>Rhabditida</taxon>
        <taxon>Tylenchina</taxon>
        <taxon>Panagrolaimomorpha</taxon>
        <taxon>Panagrolaimoidea</taxon>
        <taxon>Panagrolaimidae</taxon>
        <taxon>Panagrolaimus</taxon>
    </lineage>
</organism>
<evidence type="ECO:0000313" key="1">
    <source>
        <dbReference type="Proteomes" id="UP000887579"/>
    </source>
</evidence>
<reference evidence="2" key="1">
    <citation type="submission" date="2022-11" db="UniProtKB">
        <authorList>
            <consortium name="WormBaseParasite"/>
        </authorList>
    </citation>
    <scope>IDENTIFICATION</scope>
</reference>
<dbReference type="Proteomes" id="UP000887579">
    <property type="component" value="Unplaced"/>
</dbReference>
<protein>
    <submittedName>
        <fullName evidence="2">Serine/threonine-protein phosphatase</fullName>
    </submittedName>
</protein>
<dbReference type="WBParaSite" id="ES5_v2.g11480.t1">
    <property type="protein sequence ID" value="ES5_v2.g11480.t1"/>
    <property type="gene ID" value="ES5_v2.g11480"/>
</dbReference>